<accession>A0AAI8VMC4</accession>
<protein>
    <submittedName>
        <fullName evidence="2">Uu.00g087550.m01.CDS01</fullName>
    </submittedName>
</protein>
<proteinExistence type="predicted"/>
<keyword evidence="1" id="KW-1133">Transmembrane helix</keyword>
<keyword evidence="1" id="KW-0812">Transmembrane</keyword>
<feature type="transmembrane region" description="Helical" evidence="1">
    <location>
        <begin position="28"/>
        <end position="53"/>
    </location>
</feature>
<dbReference type="EMBL" id="CAUWAG010000010">
    <property type="protein sequence ID" value="CAJ2507569.1"/>
    <property type="molecule type" value="Genomic_DNA"/>
</dbReference>
<reference evidence="2" key="1">
    <citation type="submission" date="2023-10" db="EMBL/GenBank/DDBJ databases">
        <authorList>
            <person name="Hackl T."/>
        </authorList>
    </citation>
    <scope>NUCLEOTIDE SEQUENCE</scope>
</reference>
<name>A0AAI8VMC4_9PEZI</name>
<dbReference type="AlphaFoldDB" id="A0AAI8VMC4"/>
<keyword evidence="3" id="KW-1185">Reference proteome</keyword>
<keyword evidence="1" id="KW-0472">Membrane</keyword>
<dbReference type="Proteomes" id="UP001295740">
    <property type="component" value="Unassembled WGS sequence"/>
</dbReference>
<evidence type="ECO:0000313" key="2">
    <source>
        <dbReference type="EMBL" id="CAJ2507569.1"/>
    </source>
</evidence>
<organism evidence="2 3">
    <name type="scientific">Anthostomella pinea</name>
    <dbReference type="NCBI Taxonomy" id="933095"/>
    <lineage>
        <taxon>Eukaryota</taxon>
        <taxon>Fungi</taxon>
        <taxon>Dikarya</taxon>
        <taxon>Ascomycota</taxon>
        <taxon>Pezizomycotina</taxon>
        <taxon>Sordariomycetes</taxon>
        <taxon>Xylariomycetidae</taxon>
        <taxon>Xylariales</taxon>
        <taxon>Xylariaceae</taxon>
        <taxon>Anthostomella</taxon>
    </lineage>
</organism>
<comment type="caution">
    <text evidence="2">The sequence shown here is derived from an EMBL/GenBank/DDBJ whole genome shotgun (WGS) entry which is preliminary data.</text>
</comment>
<gene>
    <name evidence="2" type="ORF">KHLLAP_LOCUS8037</name>
</gene>
<sequence length="61" mass="6780">MPTYTDFYQEQGTPDMDLNMDTELRNTIIILAAVSCSVLVTVGVAAVVTWTLIRPKRVHLA</sequence>
<evidence type="ECO:0000256" key="1">
    <source>
        <dbReference type="SAM" id="Phobius"/>
    </source>
</evidence>
<evidence type="ECO:0000313" key="3">
    <source>
        <dbReference type="Proteomes" id="UP001295740"/>
    </source>
</evidence>